<dbReference type="Ensembl" id="ENSKMAT00000014478.1">
    <property type="protein sequence ID" value="ENSKMAP00000014267.1"/>
    <property type="gene ID" value="ENSKMAG00000010687.1"/>
</dbReference>
<accession>A0A3Q3FNL2</accession>
<dbReference type="Pfam" id="PF07686">
    <property type="entry name" value="V-set"/>
    <property type="match status" value="1"/>
</dbReference>
<proteinExistence type="predicted"/>
<dbReference type="SMART" id="SM00407">
    <property type="entry name" value="IGc1"/>
    <property type="match status" value="2"/>
</dbReference>
<protein>
    <recommendedName>
        <fullName evidence="4">Ig-like domain-containing protein</fullName>
    </recommendedName>
</protein>
<dbReference type="FunFam" id="2.60.40.10:FF:000283">
    <property type="entry name" value="Immunoglobulin kappa constant"/>
    <property type="match status" value="1"/>
</dbReference>
<dbReference type="OMA" id="ITQGQWV"/>
<dbReference type="InterPro" id="IPR003006">
    <property type="entry name" value="Ig/MHC_CS"/>
</dbReference>
<dbReference type="PANTHER" id="PTHR23411">
    <property type="entry name" value="TAPASIN"/>
    <property type="match status" value="1"/>
</dbReference>
<dbReference type="InterPro" id="IPR003599">
    <property type="entry name" value="Ig_sub"/>
</dbReference>
<dbReference type="InterPro" id="IPR007110">
    <property type="entry name" value="Ig-like_dom"/>
</dbReference>
<keyword evidence="2" id="KW-0393">Immunoglobulin domain</keyword>
<evidence type="ECO:0000256" key="2">
    <source>
        <dbReference type="ARBA" id="ARBA00023319"/>
    </source>
</evidence>
<sequence length="558" mass="62609">MVRKTILLLFGKCLFLTFRSLSDTVFLFSGVWSETKLDQSPSEVKKPGETVKMPCIVSGFNTATDYVHWIRQKTGRDLEWIGRQLMSHTEIFRFFTRRFTLSYDTSSSTVYLGITSLTEDDSALYFCTQHCDAFDFWGGGTRLTVTSAPPVPPTVFPLIRCDSGDKTTFSCLALDFYPNSLMFEWSDTTGTRLDSVRYPSIQSSNKYTEVSLIEVSRSEDNLMSYQCSVTHPGGNKTVNAKIGIFPLKPVKHWLQIDGQTLVCTIDNFFPEDLSVKWKKNGNEVYGCNKWAPKQLGGLYSAVSVMKVKGADWDGEAVYTCEVTHQGTTHTKKASKALITVTLNPPSPKKIFADKQAKLECVVAGQDGTIVRGAEITWEINGERVTSYGREVTKFEDNRHSKTSIVIYNHTEWMRVSKVCLSDGAEPKVTVHTLPEEDIGPSAEVTLVCLVSSSVLRDYYIAWSENVGDNTSDYYDGINFPQQKTKNGYSATSVYTTTKDKWQGDYVFYCNVWPAGRENQMKPKGVSKAMGNSMCFFCANMLCCLCKNVMSSVFINVHN</sequence>
<dbReference type="SMART" id="SM00406">
    <property type="entry name" value="IGv"/>
    <property type="match status" value="1"/>
</dbReference>
<dbReference type="Proteomes" id="UP000264800">
    <property type="component" value="Unplaced"/>
</dbReference>
<dbReference type="Pfam" id="PF07654">
    <property type="entry name" value="C1-set"/>
    <property type="match status" value="3"/>
</dbReference>
<dbReference type="Gene3D" id="2.60.40.10">
    <property type="entry name" value="Immunoglobulins"/>
    <property type="match status" value="5"/>
</dbReference>
<dbReference type="GeneTree" id="ENSGT00940000163849"/>
<feature type="domain" description="Ig-like" evidence="4">
    <location>
        <begin position="48"/>
        <end position="128"/>
    </location>
</feature>
<dbReference type="InterPro" id="IPR013783">
    <property type="entry name" value="Ig-like_fold"/>
</dbReference>
<dbReference type="SUPFAM" id="SSF48726">
    <property type="entry name" value="Immunoglobulin"/>
    <property type="match status" value="5"/>
</dbReference>
<dbReference type="SMART" id="SM00409">
    <property type="entry name" value="IG"/>
    <property type="match status" value="3"/>
</dbReference>
<evidence type="ECO:0000259" key="4">
    <source>
        <dbReference type="PROSITE" id="PS50835"/>
    </source>
</evidence>
<evidence type="ECO:0000313" key="5">
    <source>
        <dbReference type="Ensembl" id="ENSKMAP00000014267.1"/>
    </source>
</evidence>
<evidence type="ECO:0000256" key="3">
    <source>
        <dbReference type="SAM" id="SignalP"/>
    </source>
</evidence>
<keyword evidence="3" id="KW-0732">Signal</keyword>
<dbReference type="InterPro" id="IPR036179">
    <property type="entry name" value="Ig-like_dom_sf"/>
</dbReference>
<reference evidence="5" key="1">
    <citation type="submission" date="2025-08" db="UniProtKB">
        <authorList>
            <consortium name="Ensembl"/>
        </authorList>
    </citation>
    <scope>IDENTIFICATION</scope>
</reference>
<keyword evidence="6" id="KW-1185">Reference proteome</keyword>
<organism evidence="5 6">
    <name type="scientific">Kryptolebias marmoratus</name>
    <name type="common">Mangrove killifish</name>
    <name type="synonym">Rivulus marmoratus</name>
    <dbReference type="NCBI Taxonomy" id="37003"/>
    <lineage>
        <taxon>Eukaryota</taxon>
        <taxon>Metazoa</taxon>
        <taxon>Chordata</taxon>
        <taxon>Craniata</taxon>
        <taxon>Vertebrata</taxon>
        <taxon>Euteleostomi</taxon>
        <taxon>Actinopterygii</taxon>
        <taxon>Neopterygii</taxon>
        <taxon>Teleostei</taxon>
        <taxon>Neoteleostei</taxon>
        <taxon>Acanthomorphata</taxon>
        <taxon>Ovalentaria</taxon>
        <taxon>Atherinomorphae</taxon>
        <taxon>Cyprinodontiformes</taxon>
        <taxon>Rivulidae</taxon>
        <taxon>Kryptolebias</taxon>
    </lineage>
</organism>
<dbReference type="PROSITE" id="PS00290">
    <property type="entry name" value="IG_MHC"/>
    <property type="match status" value="1"/>
</dbReference>
<reference evidence="5" key="2">
    <citation type="submission" date="2025-09" db="UniProtKB">
        <authorList>
            <consortium name="Ensembl"/>
        </authorList>
    </citation>
    <scope>IDENTIFICATION</scope>
</reference>
<keyword evidence="1" id="KW-1015">Disulfide bond</keyword>
<evidence type="ECO:0000256" key="1">
    <source>
        <dbReference type="ARBA" id="ARBA00023157"/>
    </source>
</evidence>
<dbReference type="InterPro" id="IPR050380">
    <property type="entry name" value="Immune_Resp_Modulators"/>
</dbReference>
<feature type="domain" description="Ig-like" evidence="4">
    <location>
        <begin position="153"/>
        <end position="243"/>
    </location>
</feature>
<dbReference type="AlphaFoldDB" id="A0A3Q3FNL2"/>
<name>A0A3Q3FNL2_KRYMA</name>
<dbReference type="InterPro" id="IPR003597">
    <property type="entry name" value="Ig_C1-set"/>
</dbReference>
<feature type="domain" description="Ig-like" evidence="4">
    <location>
        <begin position="257"/>
        <end position="334"/>
    </location>
</feature>
<dbReference type="PROSITE" id="PS50835">
    <property type="entry name" value="IG_LIKE"/>
    <property type="match status" value="4"/>
</dbReference>
<dbReference type="InterPro" id="IPR013106">
    <property type="entry name" value="Ig_V-set"/>
</dbReference>
<feature type="chain" id="PRO_5018705760" description="Ig-like domain-containing protein" evidence="3">
    <location>
        <begin position="23"/>
        <end position="558"/>
    </location>
</feature>
<dbReference type="STRING" id="37003.ENSKMAP00000014267"/>
<feature type="signal peptide" evidence="3">
    <location>
        <begin position="1"/>
        <end position="22"/>
    </location>
</feature>
<feature type="domain" description="Ig-like" evidence="4">
    <location>
        <begin position="426"/>
        <end position="526"/>
    </location>
</feature>
<evidence type="ECO:0000313" key="6">
    <source>
        <dbReference type="Proteomes" id="UP000264800"/>
    </source>
</evidence>